<proteinExistence type="inferred from homology"/>
<name>A0ABW5RP73_9BACI</name>
<evidence type="ECO:0000313" key="5">
    <source>
        <dbReference type="EMBL" id="MFD2680080.1"/>
    </source>
</evidence>
<comment type="similarity">
    <text evidence="2">Belongs to the EamA transporter family.</text>
</comment>
<dbReference type="EMBL" id="JBHUMF010000012">
    <property type="protein sequence ID" value="MFD2680080.1"/>
    <property type="molecule type" value="Genomic_DNA"/>
</dbReference>
<feature type="transmembrane region" description="Helical" evidence="3">
    <location>
        <begin position="210"/>
        <end position="234"/>
    </location>
</feature>
<accession>A0ABW5RP73</accession>
<evidence type="ECO:0000259" key="4">
    <source>
        <dbReference type="Pfam" id="PF00892"/>
    </source>
</evidence>
<evidence type="ECO:0000256" key="1">
    <source>
        <dbReference type="ARBA" id="ARBA00004127"/>
    </source>
</evidence>
<dbReference type="Proteomes" id="UP001597506">
    <property type="component" value="Unassembled WGS sequence"/>
</dbReference>
<protein>
    <submittedName>
        <fullName evidence="5">EamA family transporter</fullName>
    </submittedName>
</protein>
<feature type="transmembrane region" description="Helical" evidence="3">
    <location>
        <begin position="126"/>
        <end position="147"/>
    </location>
</feature>
<feature type="domain" description="EamA" evidence="4">
    <location>
        <begin position="8"/>
        <end position="136"/>
    </location>
</feature>
<dbReference type="InterPro" id="IPR000620">
    <property type="entry name" value="EamA_dom"/>
</dbReference>
<keyword evidence="3" id="KW-1133">Transmembrane helix</keyword>
<evidence type="ECO:0000256" key="2">
    <source>
        <dbReference type="ARBA" id="ARBA00007362"/>
    </source>
</evidence>
<keyword evidence="6" id="KW-1185">Reference proteome</keyword>
<feature type="transmembrane region" description="Helical" evidence="3">
    <location>
        <begin position="184"/>
        <end position="204"/>
    </location>
</feature>
<dbReference type="RefSeq" id="WP_377933226.1">
    <property type="nucleotide sequence ID" value="NZ_JBHUMF010000012.1"/>
</dbReference>
<dbReference type="Pfam" id="PF00892">
    <property type="entry name" value="EamA"/>
    <property type="match status" value="2"/>
</dbReference>
<gene>
    <name evidence="5" type="ORF">ACFSUL_04875</name>
</gene>
<feature type="transmembrane region" description="Helical" evidence="3">
    <location>
        <begin position="246"/>
        <end position="264"/>
    </location>
</feature>
<evidence type="ECO:0000256" key="3">
    <source>
        <dbReference type="SAM" id="Phobius"/>
    </source>
</evidence>
<comment type="subcellular location">
    <subcellularLocation>
        <location evidence="1">Endomembrane system</location>
        <topology evidence="1">Multi-pass membrane protein</topology>
    </subcellularLocation>
</comment>
<feature type="transmembrane region" description="Helical" evidence="3">
    <location>
        <begin position="270"/>
        <end position="289"/>
    </location>
</feature>
<feature type="transmembrane region" description="Helical" evidence="3">
    <location>
        <begin position="153"/>
        <end position="172"/>
    </location>
</feature>
<dbReference type="InterPro" id="IPR037185">
    <property type="entry name" value="EmrE-like"/>
</dbReference>
<feature type="transmembrane region" description="Helical" evidence="3">
    <location>
        <begin position="37"/>
        <end position="55"/>
    </location>
</feature>
<feature type="transmembrane region" description="Helical" evidence="3">
    <location>
        <begin position="67"/>
        <end position="86"/>
    </location>
</feature>
<sequence>MKQLHYSLFVLLGACSYGIHASIVKIGFAQGFTVTEVTGIQYLYGVLILFLAFLFGKKVKFDVKQLASLFGVGIFLSLTGIFYGMSLARVPASIAVVMLFQFTWIGLLIEAVYLKKIPSNKKLLSVVFLWAGTLLAGGIGSASGFRWSENIEGILFGFLGSITFALFIFFSGKVAQGVPTLQRSLFIGIGGLLTVFICFQPSFLKEPVEIVNMAGFGLVVALFGMILPIVLFAIGTPHLDSSISTIVGAAELPAAIIAAVIILNESVSELQLVGILLILIGIIIPQIHFRAHRPKKQYG</sequence>
<organism evidence="5 6">
    <name type="scientific">Bacillus seohaeanensis</name>
    <dbReference type="NCBI Taxonomy" id="284580"/>
    <lineage>
        <taxon>Bacteria</taxon>
        <taxon>Bacillati</taxon>
        <taxon>Bacillota</taxon>
        <taxon>Bacilli</taxon>
        <taxon>Bacillales</taxon>
        <taxon>Bacillaceae</taxon>
        <taxon>Bacillus</taxon>
    </lineage>
</organism>
<keyword evidence="3" id="KW-0812">Transmembrane</keyword>
<dbReference type="SUPFAM" id="SSF103481">
    <property type="entry name" value="Multidrug resistance efflux transporter EmrE"/>
    <property type="match status" value="2"/>
</dbReference>
<evidence type="ECO:0000313" key="6">
    <source>
        <dbReference type="Proteomes" id="UP001597506"/>
    </source>
</evidence>
<feature type="transmembrane region" description="Helical" evidence="3">
    <location>
        <begin position="92"/>
        <end position="114"/>
    </location>
</feature>
<keyword evidence="3" id="KW-0472">Membrane</keyword>
<comment type="caution">
    <text evidence="5">The sequence shown here is derived from an EMBL/GenBank/DDBJ whole genome shotgun (WGS) entry which is preliminary data.</text>
</comment>
<dbReference type="PROSITE" id="PS51257">
    <property type="entry name" value="PROKAR_LIPOPROTEIN"/>
    <property type="match status" value="1"/>
</dbReference>
<reference evidence="6" key="1">
    <citation type="journal article" date="2019" name="Int. J. Syst. Evol. Microbiol.">
        <title>The Global Catalogue of Microorganisms (GCM) 10K type strain sequencing project: providing services to taxonomists for standard genome sequencing and annotation.</title>
        <authorList>
            <consortium name="The Broad Institute Genomics Platform"/>
            <consortium name="The Broad Institute Genome Sequencing Center for Infectious Disease"/>
            <person name="Wu L."/>
            <person name="Ma J."/>
        </authorList>
    </citation>
    <scope>NUCLEOTIDE SEQUENCE [LARGE SCALE GENOMIC DNA]</scope>
    <source>
        <strain evidence="6">KCTC 3913</strain>
    </source>
</reference>
<feature type="domain" description="EamA" evidence="4">
    <location>
        <begin position="153"/>
        <end position="284"/>
    </location>
</feature>